<dbReference type="VEuPathDB" id="FungiDB:MYCFIDRAFT_179277"/>
<name>M3AK19_PSEFD</name>
<reference evidence="1 2" key="1">
    <citation type="journal article" date="2012" name="PLoS Pathog.">
        <title>Diverse lifestyles and strategies of plant pathogenesis encoded in the genomes of eighteen Dothideomycetes fungi.</title>
        <authorList>
            <person name="Ohm R.A."/>
            <person name="Feau N."/>
            <person name="Henrissat B."/>
            <person name="Schoch C.L."/>
            <person name="Horwitz B.A."/>
            <person name="Barry K.W."/>
            <person name="Condon B.J."/>
            <person name="Copeland A.C."/>
            <person name="Dhillon B."/>
            <person name="Glaser F."/>
            <person name="Hesse C.N."/>
            <person name="Kosti I."/>
            <person name="LaButti K."/>
            <person name="Lindquist E.A."/>
            <person name="Lucas S."/>
            <person name="Salamov A.A."/>
            <person name="Bradshaw R.E."/>
            <person name="Ciuffetti L."/>
            <person name="Hamelin R.C."/>
            <person name="Kema G.H.J."/>
            <person name="Lawrence C."/>
            <person name="Scott J.A."/>
            <person name="Spatafora J.W."/>
            <person name="Turgeon B.G."/>
            <person name="de Wit P.J.G.M."/>
            <person name="Zhong S."/>
            <person name="Goodwin S.B."/>
            <person name="Grigoriev I.V."/>
        </authorList>
    </citation>
    <scope>NUCLEOTIDE SEQUENCE [LARGE SCALE GENOMIC DNA]</scope>
    <source>
        <strain evidence="1 2">CIRAD86</strain>
    </source>
</reference>
<dbReference type="RefSeq" id="XP_007931562.1">
    <property type="nucleotide sequence ID" value="XM_007933371.1"/>
</dbReference>
<dbReference type="KEGG" id="pfj:MYCFIDRAFT_179277"/>
<gene>
    <name evidence="1" type="ORF">MYCFIDRAFT_179277</name>
</gene>
<evidence type="ECO:0000313" key="1">
    <source>
        <dbReference type="EMBL" id="EME77787.1"/>
    </source>
</evidence>
<protein>
    <submittedName>
        <fullName evidence="1">Uncharacterized protein</fullName>
    </submittedName>
</protein>
<dbReference type="HOGENOM" id="CLU_3143648_0_0_1"/>
<proteinExistence type="predicted"/>
<organism evidence="1 2">
    <name type="scientific">Pseudocercospora fijiensis (strain CIRAD86)</name>
    <name type="common">Black leaf streak disease fungus</name>
    <name type="synonym">Mycosphaerella fijiensis</name>
    <dbReference type="NCBI Taxonomy" id="383855"/>
    <lineage>
        <taxon>Eukaryota</taxon>
        <taxon>Fungi</taxon>
        <taxon>Dikarya</taxon>
        <taxon>Ascomycota</taxon>
        <taxon>Pezizomycotina</taxon>
        <taxon>Dothideomycetes</taxon>
        <taxon>Dothideomycetidae</taxon>
        <taxon>Mycosphaerellales</taxon>
        <taxon>Mycosphaerellaceae</taxon>
        <taxon>Pseudocercospora</taxon>
    </lineage>
</organism>
<evidence type="ECO:0000313" key="2">
    <source>
        <dbReference type="Proteomes" id="UP000016932"/>
    </source>
</evidence>
<accession>M3AK19</accession>
<keyword evidence="2" id="KW-1185">Reference proteome</keyword>
<dbReference type="AlphaFoldDB" id="M3AK19"/>
<dbReference type="Proteomes" id="UP000016932">
    <property type="component" value="Unassembled WGS sequence"/>
</dbReference>
<sequence length="49" mass="5961">MVHNYFDFTRHPRIVIDQGVRIPDPIRYDFHGSPHFLHEVDFTRPSLQR</sequence>
<dbReference type="GeneID" id="19334091"/>
<dbReference type="EMBL" id="KB446564">
    <property type="protein sequence ID" value="EME77787.1"/>
    <property type="molecule type" value="Genomic_DNA"/>
</dbReference>